<dbReference type="Pfam" id="PF01844">
    <property type="entry name" value="HNH"/>
    <property type="match status" value="1"/>
</dbReference>
<dbReference type="InterPro" id="IPR002711">
    <property type="entry name" value="HNH"/>
</dbReference>
<dbReference type="InterPro" id="IPR003615">
    <property type="entry name" value="HNH_nuc"/>
</dbReference>
<proteinExistence type="inferred from homology"/>
<evidence type="ECO:0000259" key="2">
    <source>
        <dbReference type="SMART" id="SM00507"/>
    </source>
</evidence>
<dbReference type="EMBL" id="JBHMDG010000002">
    <property type="protein sequence ID" value="MFB9311976.1"/>
    <property type="molecule type" value="Genomic_DNA"/>
</dbReference>
<protein>
    <submittedName>
        <fullName evidence="3">DUF222 domain-containing protein</fullName>
    </submittedName>
</protein>
<dbReference type="SMART" id="SM00507">
    <property type="entry name" value="HNHc"/>
    <property type="match status" value="1"/>
</dbReference>
<evidence type="ECO:0000313" key="4">
    <source>
        <dbReference type="Proteomes" id="UP001589750"/>
    </source>
</evidence>
<gene>
    <name evidence="3" type="ORF">ACFFRI_02875</name>
</gene>
<dbReference type="InterPro" id="IPR003870">
    <property type="entry name" value="DUF222"/>
</dbReference>
<dbReference type="CDD" id="cd00085">
    <property type="entry name" value="HNHc"/>
    <property type="match status" value="1"/>
</dbReference>
<dbReference type="Proteomes" id="UP001589750">
    <property type="component" value="Unassembled WGS sequence"/>
</dbReference>
<dbReference type="Pfam" id="PF02720">
    <property type="entry name" value="DUF222"/>
    <property type="match status" value="1"/>
</dbReference>
<evidence type="ECO:0000256" key="1">
    <source>
        <dbReference type="ARBA" id="ARBA00023450"/>
    </source>
</evidence>
<evidence type="ECO:0000313" key="3">
    <source>
        <dbReference type="EMBL" id="MFB9311976.1"/>
    </source>
</evidence>
<reference evidence="3 4" key="1">
    <citation type="submission" date="2024-09" db="EMBL/GenBank/DDBJ databases">
        <authorList>
            <person name="Sun Q."/>
            <person name="Mori K."/>
        </authorList>
    </citation>
    <scope>NUCLEOTIDE SEQUENCE [LARGE SCALE GENOMIC DNA]</scope>
    <source>
        <strain evidence="3 4">JCM 9626</strain>
    </source>
</reference>
<comment type="caution">
    <text evidence="3">The sequence shown here is derived from an EMBL/GenBank/DDBJ whole genome shotgun (WGS) entry which is preliminary data.</text>
</comment>
<comment type="similarity">
    <text evidence="1">Belongs to the Rv1128c/1148c/1588c/1702c/1945/3466 family.</text>
</comment>
<feature type="domain" description="HNH nuclease" evidence="2">
    <location>
        <begin position="344"/>
        <end position="396"/>
    </location>
</feature>
<sequence>MTKHQDPTRSGHPIESFLCSALDDLEGLADVPAWSMDEATTDRVVLLAARVAAGVAEVEARAIGQAVSLDRPGIAGCRGVTQWLRQLTNVTGRLAARKAALASSLAAWEPTRAATARGAIHAEQAQAIADKIALLDDDVTDHDKQRAEAFLLGEAADHDADALGRMGHEIYARLDPDCADAREAEALARAEARARKRTRLRMYDDGEGLTHGTFVIPTLYGEMLRKALAALAAPKHVRAEQGAGSYDWETPTPEKLGKALCDYVARFPASKLPKLGGLNATVIAIGDADLLEGKVKVARLDTGHKISHLDYLRLACEAGIIPIWMNATGDVVSMGRRHRFHTARQRLALIARHQHCQRNGCTVPGYLCHVHHPHPWSEGGETSLRNAELLCPFHHGVAHAGHAVEAYPMRT</sequence>
<organism evidence="3 4">
    <name type="scientific">Nocardioides plantarum</name>
    <dbReference type="NCBI Taxonomy" id="29299"/>
    <lineage>
        <taxon>Bacteria</taxon>
        <taxon>Bacillati</taxon>
        <taxon>Actinomycetota</taxon>
        <taxon>Actinomycetes</taxon>
        <taxon>Propionibacteriales</taxon>
        <taxon>Nocardioidaceae</taxon>
        <taxon>Nocardioides</taxon>
    </lineage>
</organism>
<dbReference type="RefSeq" id="WP_140010823.1">
    <property type="nucleotide sequence ID" value="NZ_JBHMDG010000002.1"/>
</dbReference>
<accession>A0ABV5K5Q2</accession>
<dbReference type="Gene3D" id="1.10.30.50">
    <property type="match status" value="1"/>
</dbReference>
<name>A0ABV5K5Q2_9ACTN</name>
<keyword evidence="4" id="KW-1185">Reference proteome</keyword>